<gene>
    <name evidence="7" type="ORF">C7I85_10065</name>
</gene>
<feature type="transmembrane region" description="Helical" evidence="6">
    <location>
        <begin position="206"/>
        <end position="225"/>
    </location>
</feature>
<dbReference type="RefSeq" id="WP_106723828.1">
    <property type="nucleotide sequence ID" value="NZ_PXYL01000004.1"/>
</dbReference>
<dbReference type="InterPro" id="IPR001851">
    <property type="entry name" value="ABC_transp_permease"/>
</dbReference>
<keyword evidence="8" id="KW-1185">Reference proteome</keyword>
<dbReference type="Proteomes" id="UP000240653">
    <property type="component" value="Unassembled WGS sequence"/>
</dbReference>
<dbReference type="OrthoDB" id="5422926at2"/>
<feature type="transmembrane region" description="Helical" evidence="6">
    <location>
        <begin position="310"/>
        <end position="330"/>
    </location>
</feature>
<evidence type="ECO:0000256" key="3">
    <source>
        <dbReference type="ARBA" id="ARBA00022692"/>
    </source>
</evidence>
<keyword evidence="3 6" id="KW-0812">Transmembrane</keyword>
<organism evidence="7 8">
    <name type="scientific">Pseudaminobacter soli</name>
    <name type="common">ex Li et al. 2025</name>
    <dbReference type="NCBI Taxonomy" id="1295366"/>
    <lineage>
        <taxon>Bacteria</taxon>
        <taxon>Pseudomonadati</taxon>
        <taxon>Pseudomonadota</taxon>
        <taxon>Alphaproteobacteria</taxon>
        <taxon>Hyphomicrobiales</taxon>
        <taxon>Phyllobacteriaceae</taxon>
        <taxon>Pseudaminobacter</taxon>
    </lineage>
</organism>
<evidence type="ECO:0000256" key="2">
    <source>
        <dbReference type="ARBA" id="ARBA00022475"/>
    </source>
</evidence>
<dbReference type="Pfam" id="PF02653">
    <property type="entry name" value="BPD_transp_2"/>
    <property type="match status" value="1"/>
</dbReference>
<sequence length="360" mass="37809">MSDASANARQPQEFEGVLAGSDTSVANFDGESRSALEKAQQFLHSNPAAVPLIVLVVSISAFGVIIGGKFFSAFSMTLILQQVAIVGIVGAAQTLVILTAGIDLSVGAIMVLSSVVMGQFAFRYGLPPSVAILCGFGVGAICGWINGALVAHMRLPPFIVTLGMWQIVLATNFLYSANETIRSQDIEEQAPILQFFGNTFRMGGAVFTYGVIAMVLLVTVLWYVLNHTAWGRHVYAIGDDPAAAELSGVWVSRTLVSVYVLAGLICALAGWALIGRIGSVSPTAGQFTNIESITAVVIGGISLFGGRGSILGMLFGALIVGVFSLGLRLIGTDPQWTYLLIGALIIVAVAIDQWIRKVAG</sequence>
<feature type="transmembrane region" description="Helical" evidence="6">
    <location>
        <begin position="336"/>
        <end position="355"/>
    </location>
</feature>
<comment type="subcellular location">
    <subcellularLocation>
        <location evidence="1">Cell membrane</location>
        <topology evidence="1">Multi-pass membrane protein</topology>
    </subcellularLocation>
</comment>
<keyword evidence="4 6" id="KW-1133">Transmembrane helix</keyword>
<dbReference type="CDD" id="cd06579">
    <property type="entry name" value="TM_PBP1_transp_AraH_like"/>
    <property type="match status" value="1"/>
</dbReference>
<evidence type="ECO:0000256" key="5">
    <source>
        <dbReference type="ARBA" id="ARBA00023136"/>
    </source>
</evidence>
<dbReference type="GO" id="GO:0005886">
    <property type="term" value="C:plasma membrane"/>
    <property type="evidence" value="ECO:0007669"/>
    <property type="project" value="UniProtKB-SubCell"/>
</dbReference>
<feature type="transmembrane region" description="Helical" evidence="6">
    <location>
        <begin position="155"/>
        <end position="175"/>
    </location>
</feature>
<evidence type="ECO:0000313" key="7">
    <source>
        <dbReference type="EMBL" id="PSJ61400.1"/>
    </source>
</evidence>
<name>A0A2P7SG03_9HYPH</name>
<dbReference type="GO" id="GO:0022857">
    <property type="term" value="F:transmembrane transporter activity"/>
    <property type="evidence" value="ECO:0007669"/>
    <property type="project" value="InterPro"/>
</dbReference>
<dbReference type="AlphaFoldDB" id="A0A2P7SG03"/>
<evidence type="ECO:0000256" key="4">
    <source>
        <dbReference type="ARBA" id="ARBA00022989"/>
    </source>
</evidence>
<feature type="transmembrane region" description="Helical" evidence="6">
    <location>
        <begin position="129"/>
        <end position="149"/>
    </location>
</feature>
<feature type="transmembrane region" description="Helical" evidence="6">
    <location>
        <begin position="256"/>
        <end position="274"/>
    </location>
</feature>
<dbReference type="EMBL" id="PXYL01000004">
    <property type="protein sequence ID" value="PSJ61400.1"/>
    <property type="molecule type" value="Genomic_DNA"/>
</dbReference>
<feature type="transmembrane region" description="Helical" evidence="6">
    <location>
        <begin position="48"/>
        <end position="66"/>
    </location>
</feature>
<evidence type="ECO:0000256" key="1">
    <source>
        <dbReference type="ARBA" id="ARBA00004651"/>
    </source>
</evidence>
<comment type="caution">
    <text evidence="7">The sequence shown here is derived from an EMBL/GenBank/DDBJ whole genome shotgun (WGS) entry which is preliminary data.</text>
</comment>
<proteinExistence type="predicted"/>
<evidence type="ECO:0000256" key="6">
    <source>
        <dbReference type="SAM" id="Phobius"/>
    </source>
</evidence>
<evidence type="ECO:0000313" key="8">
    <source>
        <dbReference type="Proteomes" id="UP000240653"/>
    </source>
</evidence>
<dbReference type="PANTHER" id="PTHR32196">
    <property type="entry name" value="ABC TRANSPORTER PERMEASE PROTEIN YPHD-RELATED-RELATED"/>
    <property type="match status" value="1"/>
</dbReference>
<feature type="transmembrane region" description="Helical" evidence="6">
    <location>
        <begin position="78"/>
        <end position="98"/>
    </location>
</feature>
<keyword evidence="2" id="KW-1003">Cell membrane</keyword>
<protein>
    <submittedName>
        <fullName evidence="7">ABC transporter permease</fullName>
    </submittedName>
</protein>
<keyword evidence="5 6" id="KW-0472">Membrane</keyword>
<reference evidence="7 8" key="1">
    <citation type="submission" date="2018-03" db="EMBL/GenBank/DDBJ databases">
        <title>The draft genome of Mesorhizobium soli JCM 19897.</title>
        <authorList>
            <person name="Li L."/>
            <person name="Liu L."/>
            <person name="Liang L."/>
            <person name="Wang T."/>
            <person name="Zhang X."/>
        </authorList>
    </citation>
    <scope>NUCLEOTIDE SEQUENCE [LARGE SCALE GENOMIC DNA]</scope>
    <source>
        <strain evidence="7 8">JCM 19897</strain>
    </source>
</reference>
<accession>A0A2P7SG03</accession>